<dbReference type="InterPro" id="IPR002018">
    <property type="entry name" value="CarbesteraseB"/>
</dbReference>
<sequence length="601" mass="68002">MSDEEYEFPEDGSEFQHLVHGNEDGEEEDASSDQPRTTLPCMVPTRKTLCALCCSLALLLFVAACLAYLSGPSADILVDVTIGCGVVRGYHSNAGFTFKGIPYAVPPLKNLRWRPPVPLNSTEFCWKGIYSATQFRNSCAQVQPMKKEGTFMGDEDCLYLNVWTPVLNEEAKLPVMVWIHGGYLHMLNGSVPGYMPSVELAVETGVVFVSFNYRLNALGFLALEILREGSATNTSGNYGFLDQITALQWVQKNIRAFGGDPANVTIFGQSSGGTSVWTLMMSPLAKGLFHKAIDISGSYIYNKSLKEAEKDNLIFLETTNCWDVQCLRSLSAEEIVKAVPWFEYPFWAAEDLTDLPIKGRFDGAVAVVDGYVLPAAPFQMWEQNFSEYNDVPFVIGTTRQESDFSPAFNNISIWTWDDYQWFVTDKLKPFGNNISETALSLYQEFKQCQVPKRCPEKTYTTMVTDVRITCPSNDLARRAARALKSPVYRYIVTYIPSTEARVFDFIPFAGRFSYHTLDTTGFFKTFDIMQKATTAIDRQFQQLMQKYFIHFVKTGKMPPEWQTYPKHIALLSNTFNATTDDFPKQCSFWEKNGFYSYAWIN</sequence>
<dbReference type="InterPro" id="IPR029058">
    <property type="entry name" value="AB_hydrolase_fold"/>
</dbReference>
<keyword evidence="4" id="KW-0812">Transmembrane</keyword>
<keyword evidence="4" id="KW-1133">Transmembrane helix</keyword>
<dbReference type="GO" id="GO:0016787">
    <property type="term" value="F:hydrolase activity"/>
    <property type="evidence" value="ECO:0007669"/>
    <property type="project" value="UniProtKB-KW"/>
</dbReference>
<reference evidence="6" key="3">
    <citation type="submission" date="2025-09" db="UniProtKB">
        <authorList>
            <consortium name="Ensembl"/>
        </authorList>
    </citation>
    <scope>IDENTIFICATION</scope>
</reference>
<dbReference type="Pfam" id="PF00135">
    <property type="entry name" value="COesterase"/>
    <property type="match status" value="1"/>
</dbReference>
<dbReference type="InterPro" id="IPR050309">
    <property type="entry name" value="Type-B_Carboxylest/Lipase"/>
</dbReference>
<evidence type="ECO:0000256" key="2">
    <source>
        <dbReference type="ARBA" id="ARBA00022801"/>
    </source>
</evidence>
<evidence type="ECO:0000313" key="7">
    <source>
        <dbReference type="Proteomes" id="UP000694620"/>
    </source>
</evidence>
<reference evidence="6" key="2">
    <citation type="submission" date="2025-08" db="UniProtKB">
        <authorList>
            <consortium name="Ensembl"/>
        </authorList>
    </citation>
    <scope>IDENTIFICATION</scope>
</reference>
<name>A0A8C4RVK2_ERPCA</name>
<keyword evidence="2 3" id="KW-0378">Hydrolase</keyword>
<dbReference type="PROSITE" id="PS00941">
    <property type="entry name" value="CARBOXYLESTERASE_B_2"/>
    <property type="match status" value="1"/>
</dbReference>
<reference evidence="6" key="1">
    <citation type="submission" date="2021-06" db="EMBL/GenBank/DDBJ databases">
        <authorList>
            <consortium name="Wellcome Sanger Institute Data Sharing"/>
        </authorList>
    </citation>
    <scope>NUCLEOTIDE SEQUENCE [LARGE SCALE GENOMIC DNA]</scope>
</reference>
<gene>
    <name evidence="6" type="primary">si:ch211-71n6.4</name>
</gene>
<evidence type="ECO:0000313" key="6">
    <source>
        <dbReference type="Ensembl" id="ENSECRP00000007513.1"/>
    </source>
</evidence>
<feature type="transmembrane region" description="Helical" evidence="4">
    <location>
        <begin position="49"/>
        <end position="69"/>
    </location>
</feature>
<evidence type="ECO:0000256" key="3">
    <source>
        <dbReference type="RuleBase" id="RU361235"/>
    </source>
</evidence>
<feature type="domain" description="Carboxylesterase type B" evidence="5">
    <location>
        <begin position="80"/>
        <end position="589"/>
    </location>
</feature>
<comment type="similarity">
    <text evidence="1 3">Belongs to the type-B carboxylesterase/lipase family.</text>
</comment>
<evidence type="ECO:0000256" key="4">
    <source>
        <dbReference type="SAM" id="Phobius"/>
    </source>
</evidence>
<dbReference type="AlphaFoldDB" id="A0A8C4RVK2"/>
<dbReference type="Proteomes" id="UP000694620">
    <property type="component" value="Chromosome 2"/>
</dbReference>
<evidence type="ECO:0000259" key="5">
    <source>
        <dbReference type="Pfam" id="PF00135"/>
    </source>
</evidence>
<dbReference type="Gene3D" id="3.40.50.1820">
    <property type="entry name" value="alpha/beta hydrolase"/>
    <property type="match status" value="1"/>
</dbReference>
<dbReference type="GeneTree" id="ENSGT00940000165402"/>
<organism evidence="6 7">
    <name type="scientific">Erpetoichthys calabaricus</name>
    <name type="common">Rope fish</name>
    <name type="synonym">Calamoichthys calabaricus</name>
    <dbReference type="NCBI Taxonomy" id="27687"/>
    <lineage>
        <taxon>Eukaryota</taxon>
        <taxon>Metazoa</taxon>
        <taxon>Chordata</taxon>
        <taxon>Craniata</taxon>
        <taxon>Vertebrata</taxon>
        <taxon>Euteleostomi</taxon>
        <taxon>Actinopterygii</taxon>
        <taxon>Polypteriformes</taxon>
        <taxon>Polypteridae</taxon>
        <taxon>Erpetoichthys</taxon>
    </lineage>
</organism>
<dbReference type="InterPro" id="IPR019819">
    <property type="entry name" value="Carboxylesterase_B_CS"/>
</dbReference>
<evidence type="ECO:0000256" key="1">
    <source>
        <dbReference type="ARBA" id="ARBA00005964"/>
    </source>
</evidence>
<dbReference type="PANTHER" id="PTHR11559">
    <property type="entry name" value="CARBOXYLESTERASE"/>
    <property type="match status" value="1"/>
</dbReference>
<keyword evidence="7" id="KW-1185">Reference proteome</keyword>
<accession>A0A8C4RVK2</accession>
<dbReference type="InterPro" id="IPR019826">
    <property type="entry name" value="Carboxylesterase_B_AS"/>
</dbReference>
<protein>
    <recommendedName>
        <fullName evidence="3">Carboxylic ester hydrolase</fullName>
        <ecNumber evidence="3">3.1.1.-</ecNumber>
    </recommendedName>
</protein>
<dbReference type="PROSITE" id="PS00122">
    <property type="entry name" value="CARBOXYLESTERASE_B_1"/>
    <property type="match status" value="1"/>
</dbReference>
<proteinExistence type="inferred from homology"/>
<dbReference type="Ensembl" id="ENSECRT00000007633.1">
    <property type="protein sequence ID" value="ENSECRP00000007513.1"/>
    <property type="gene ID" value="ENSECRG00000005001.1"/>
</dbReference>
<dbReference type="EC" id="3.1.1.-" evidence="3"/>
<dbReference type="SUPFAM" id="SSF53474">
    <property type="entry name" value="alpha/beta-Hydrolases"/>
    <property type="match status" value="1"/>
</dbReference>
<keyword evidence="4" id="KW-0472">Membrane</keyword>